<sequence>MYKSATALFLAMFFLAGSTLLPLGDFSLMTDLPNMYRGYTKIVKEEPDVIDFIGDYLFNGKEILGHNRRDAPQKPDSAIQFQHQANCLNIILIQLYLPALSIADAFKKHIVSQQLLHTSDYQNELFRPPLV</sequence>
<evidence type="ECO:0000313" key="2">
    <source>
        <dbReference type="Proteomes" id="UP000002774"/>
    </source>
</evidence>
<dbReference type="RefSeq" id="WP_008509468.1">
    <property type="nucleotide sequence ID" value="NZ_CM001403.1"/>
</dbReference>
<dbReference type="AlphaFoldDB" id="H1Y554"/>
<dbReference type="Proteomes" id="UP000002774">
    <property type="component" value="Chromosome"/>
</dbReference>
<reference evidence="1" key="1">
    <citation type="submission" date="2011-09" db="EMBL/GenBank/DDBJ databases">
        <title>The permanent draft genome of Mucilaginibacter paludis DSM 18603.</title>
        <authorList>
            <consortium name="US DOE Joint Genome Institute (JGI-PGF)"/>
            <person name="Lucas S."/>
            <person name="Han J."/>
            <person name="Lapidus A."/>
            <person name="Bruce D."/>
            <person name="Goodwin L."/>
            <person name="Pitluck S."/>
            <person name="Peters L."/>
            <person name="Kyrpides N."/>
            <person name="Mavromatis K."/>
            <person name="Ivanova N."/>
            <person name="Mikhailova N."/>
            <person name="Held B."/>
            <person name="Detter J.C."/>
            <person name="Tapia R."/>
            <person name="Han C."/>
            <person name="Land M."/>
            <person name="Hauser L."/>
            <person name="Markowitz V."/>
            <person name="Cheng J.-F."/>
            <person name="Hugenholtz P."/>
            <person name="Woyke T."/>
            <person name="Wu D."/>
            <person name="Tindall B."/>
            <person name="Brambilla E."/>
            <person name="Klenk H.-P."/>
            <person name="Eisen J.A."/>
        </authorList>
    </citation>
    <scope>NUCLEOTIDE SEQUENCE [LARGE SCALE GENOMIC DNA]</scope>
    <source>
        <strain evidence="1">DSM 18603</strain>
    </source>
</reference>
<evidence type="ECO:0000313" key="1">
    <source>
        <dbReference type="EMBL" id="EHQ28597.1"/>
    </source>
</evidence>
<protein>
    <submittedName>
        <fullName evidence="1">Uncharacterized protein</fullName>
    </submittedName>
</protein>
<dbReference type="OrthoDB" id="775229at2"/>
<name>H1Y554_9SPHI</name>
<keyword evidence="2" id="KW-1185">Reference proteome</keyword>
<dbReference type="STRING" id="714943.Mucpa_4507"/>
<gene>
    <name evidence="1" type="ORF">Mucpa_4507</name>
</gene>
<proteinExistence type="predicted"/>
<organism evidence="1 2">
    <name type="scientific">Mucilaginibacter paludis DSM 18603</name>
    <dbReference type="NCBI Taxonomy" id="714943"/>
    <lineage>
        <taxon>Bacteria</taxon>
        <taxon>Pseudomonadati</taxon>
        <taxon>Bacteroidota</taxon>
        <taxon>Sphingobacteriia</taxon>
        <taxon>Sphingobacteriales</taxon>
        <taxon>Sphingobacteriaceae</taxon>
        <taxon>Mucilaginibacter</taxon>
    </lineage>
</organism>
<dbReference type="HOGENOM" id="CLU_1925212_0_0_10"/>
<accession>H1Y554</accession>
<dbReference type="EMBL" id="CM001403">
    <property type="protein sequence ID" value="EHQ28597.1"/>
    <property type="molecule type" value="Genomic_DNA"/>
</dbReference>